<evidence type="ECO:0000313" key="8">
    <source>
        <dbReference type="EMBL" id="BDZ41428.1"/>
    </source>
</evidence>
<feature type="chain" id="PRO_5044978041" description="Arabinogalactan endo-beta-1,4-galactanase" evidence="6">
    <location>
        <begin position="28"/>
        <end position="321"/>
    </location>
</feature>
<feature type="compositionally biased region" description="Low complexity" evidence="7">
    <location>
        <begin position="282"/>
        <end position="305"/>
    </location>
</feature>
<evidence type="ECO:0000313" key="9">
    <source>
        <dbReference type="Proteomes" id="UP001321475"/>
    </source>
</evidence>
<feature type="signal peptide" evidence="6">
    <location>
        <begin position="1"/>
        <end position="27"/>
    </location>
</feature>
<keyword evidence="6" id="KW-0732">Signal</keyword>
<keyword evidence="9" id="KW-1185">Reference proteome</keyword>
<proteinExistence type="inferred from homology"/>
<dbReference type="Proteomes" id="UP001321475">
    <property type="component" value="Chromosome"/>
</dbReference>
<dbReference type="Gene3D" id="2.60.120.260">
    <property type="entry name" value="Galactose-binding domain-like"/>
    <property type="match status" value="1"/>
</dbReference>
<evidence type="ECO:0000256" key="7">
    <source>
        <dbReference type="SAM" id="MobiDB-lite"/>
    </source>
</evidence>
<dbReference type="PROSITE" id="PS51318">
    <property type="entry name" value="TAT"/>
    <property type="match status" value="1"/>
</dbReference>
<dbReference type="PANTHER" id="PTHR34983">
    <property type="entry name" value="ARABINOGALACTAN ENDO-BETA-1,4-GALACTANASE A"/>
    <property type="match status" value="1"/>
</dbReference>
<evidence type="ECO:0000256" key="3">
    <source>
        <dbReference type="ARBA" id="ARBA00012556"/>
    </source>
</evidence>
<evidence type="ECO:0000256" key="5">
    <source>
        <dbReference type="ARBA" id="ARBA00023295"/>
    </source>
</evidence>
<dbReference type="Pfam" id="PF07745">
    <property type="entry name" value="Glyco_hydro_53"/>
    <property type="match status" value="1"/>
</dbReference>
<dbReference type="PANTHER" id="PTHR34983:SF1">
    <property type="entry name" value="ARABINOGALACTAN ENDO-BETA-1,4-GALACTANASE A"/>
    <property type="match status" value="1"/>
</dbReference>
<dbReference type="SUPFAM" id="SSF51445">
    <property type="entry name" value="(Trans)glycosidases"/>
    <property type="match status" value="1"/>
</dbReference>
<dbReference type="EC" id="3.2.1.89" evidence="3 6"/>
<evidence type="ECO:0000256" key="1">
    <source>
        <dbReference type="ARBA" id="ARBA00001695"/>
    </source>
</evidence>
<accession>A0ABM8G023</accession>
<sequence>MRSTRRITIAAGALAALAVALPGAALAAPGDGELVNPGFEDGLSGWTVSSTTGDDAAAKVEGDGHEASSGRLTHWADEDYAVTTSQSLDGLATGWWTASAWVKSGGALDATRLALTGCGVDDSTTTPITEQDDRWVRLAVSAYVTDGDCTLSVATDGAAGAWATIDDVVLERGRVTREVRGGDLSGVAKNEDVGATYADADGAPGDPYEILADAGMNLGRLKVWVDPADGYNEITHVVESARRITDAGMDLMVDFHYSDRWTDPGAQEPPPRGPPTPRRPTTRPASSPSTCTSTRTRCSAPSPTRGSPPTTCRWATRSTRA</sequence>
<evidence type="ECO:0000256" key="6">
    <source>
        <dbReference type="RuleBase" id="RU361192"/>
    </source>
</evidence>
<feature type="region of interest" description="Disordered" evidence="7">
    <location>
        <begin position="260"/>
        <end position="321"/>
    </location>
</feature>
<keyword evidence="5 6" id="KW-0326">Glycosidase</keyword>
<reference evidence="9" key="1">
    <citation type="journal article" date="2019" name="Int. J. Syst. Evol. Microbiol.">
        <title>The Global Catalogue of Microorganisms (GCM) 10K type strain sequencing project: providing services to taxonomists for standard genome sequencing and annotation.</title>
        <authorList>
            <consortium name="The Broad Institute Genomics Platform"/>
            <consortium name="The Broad Institute Genome Sequencing Center for Infectious Disease"/>
            <person name="Wu L."/>
            <person name="Ma J."/>
        </authorList>
    </citation>
    <scope>NUCLEOTIDE SEQUENCE [LARGE SCALE GENOMIC DNA]</scope>
    <source>
        <strain evidence="9">NBRC 108565</strain>
    </source>
</reference>
<organism evidence="8 9">
    <name type="scientific">Paraoerskovia sediminicola</name>
    <dbReference type="NCBI Taxonomy" id="1138587"/>
    <lineage>
        <taxon>Bacteria</taxon>
        <taxon>Bacillati</taxon>
        <taxon>Actinomycetota</taxon>
        <taxon>Actinomycetes</taxon>
        <taxon>Micrococcales</taxon>
        <taxon>Cellulomonadaceae</taxon>
        <taxon>Paraoerskovia</taxon>
    </lineage>
</organism>
<evidence type="ECO:0000256" key="4">
    <source>
        <dbReference type="ARBA" id="ARBA00022801"/>
    </source>
</evidence>
<dbReference type="Gene3D" id="3.20.20.80">
    <property type="entry name" value="Glycosidases"/>
    <property type="match status" value="1"/>
</dbReference>
<dbReference type="InterPro" id="IPR006311">
    <property type="entry name" value="TAT_signal"/>
</dbReference>
<gene>
    <name evidence="8" type="ORF">GCM10025865_07270</name>
</gene>
<name>A0ABM8G023_9CELL</name>
<dbReference type="InterPro" id="IPR017853">
    <property type="entry name" value="GH"/>
</dbReference>
<dbReference type="EMBL" id="AP027729">
    <property type="protein sequence ID" value="BDZ41428.1"/>
    <property type="molecule type" value="Genomic_DNA"/>
</dbReference>
<feature type="compositionally biased region" description="Pro residues" evidence="7">
    <location>
        <begin position="267"/>
        <end position="278"/>
    </location>
</feature>
<comment type="similarity">
    <text evidence="2 6">Belongs to the glycosyl hydrolase 53 family.</text>
</comment>
<comment type="catalytic activity">
    <reaction evidence="1 6">
        <text>The enzyme specifically hydrolyzes (1-&gt;4)-beta-D-galactosidic linkages in type I arabinogalactans.</text>
        <dbReference type="EC" id="3.2.1.89"/>
    </reaction>
</comment>
<dbReference type="InterPro" id="IPR011683">
    <property type="entry name" value="Glyco_hydro_53"/>
</dbReference>
<evidence type="ECO:0000256" key="2">
    <source>
        <dbReference type="ARBA" id="ARBA00010687"/>
    </source>
</evidence>
<keyword evidence="4 6" id="KW-0378">Hydrolase</keyword>
<protein>
    <recommendedName>
        <fullName evidence="3 6">Arabinogalactan endo-beta-1,4-galactanase</fullName>
        <ecNumber evidence="3 6">3.2.1.89</ecNumber>
    </recommendedName>
</protein>